<organism evidence="1 2">
    <name type="scientific">Nitrolancea hollandica Lb</name>
    <dbReference type="NCBI Taxonomy" id="1129897"/>
    <lineage>
        <taxon>Bacteria</taxon>
        <taxon>Pseudomonadati</taxon>
        <taxon>Thermomicrobiota</taxon>
        <taxon>Thermomicrobia</taxon>
        <taxon>Sphaerobacterales</taxon>
        <taxon>Sphaerobacterineae</taxon>
        <taxon>Sphaerobacteraceae</taxon>
        <taxon>Nitrolancea</taxon>
    </lineage>
</organism>
<comment type="caution">
    <text evidence="1">The sequence shown here is derived from an EMBL/GenBank/DDBJ whole genome shotgun (WGS) entry which is preliminary data.</text>
</comment>
<dbReference type="OrthoDB" id="158363at2"/>
<protein>
    <submittedName>
        <fullName evidence="1">Uncharacterized protein</fullName>
    </submittedName>
</protein>
<keyword evidence="2" id="KW-1185">Reference proteome</keyword>
<dbReference type="EMBL" id="CAGS01000074">
    <property type="protein sequence ID" value="CCF82903.1"/>
    <property type="molecule type" value="Genomic_DNA"/>
</dbReference>
<accession>I4EDZ1</accession>
<dbReference type="AlphaFoldDB" id="I4EDZ1"/>
<dbReference type="InterPro" id="IPR027417">
    <property type="entry name" value="P-loop_NTPase"/>
</dbReference>
<dbReference type="Proteomes" id="UP000004221">
    <property type="component" value="Unassembled WGS sequence"/>
</dbReference>
<name>I4EDZ1_9BACT</name>
<evidence type="ECO:0000313" key="1">
    <source>
        <dbReference type="EMBL" id="CCF82903.1"/>
    </source>
</evidence>
<gene>
    <name evidence="1" type="ORF">NITHO_1650022</name>
</gene>
<proteinExistence type="predicted"/>
<reference evidence="1 2" key="1">
    <citation type="journal article" date="2012" name="ISME J.">
        <title>Nitrification expanded: discovery, physiology and genomics of a nitrite-oxidizing bacterium from the phylum Chloroflexi.</title>
        <authorList>
            <person name="Sorokin D.Y."/>
            <person name="Lucker S."/>
            <person name="Vejmelkova D."/>
            <person name="Kostrikina N.A."/>
            <person name="Kleerebezem R."/>
            <person name="Rijpstra W.I."/>
            <person name="Damste J.S."/>
            <person name="Le Paslier D."/>
            <person name="Muyzer G."/>
            <person name="Wagner M."/>
            <person name="van Loosdrecht M.C."/>
            <person name="Daims H."/>
        </authorList>
    </citation>
    <scope>NUCLEOTIDE SEQUENCE [LARGE SCALE GENOMIC DNA]</scope>
    <source>
        <strain evidence="2">none</strain>
    </source>
</reference>
<dbReference type="RefSeq" id="WP_008475442.1">
    <property type="nucleotide sequence ID" value="NZ_CAGS01000074.1"/>
</dbReference>
<sequence>MTSDLDIRGSASLQDLDLFARLNQYFDTLDQHLRAGHGWFIFNAAGSRSRRIGAFILNRLAQYQPFVSSYFVPWRDFSLNAYMVEVELQTIAPREGELVGKAKTEFDIATRVSRESMVKMVASDLLIVTELRPAHRHELLFLDQTVERRYNQRLSTILTTPHQPHELAAEFASLAPEVPFWDRLYSRMYERSLIAL</sequence>
<evidence type="ECO:0000313" key="2">
    <source>
        <dbReference type="Proteomes" id="UP000004221"/>
    </source>
</evidence>
<dbReference type="Gene3D" id="3.40.50.300">
    <property type="entry name" value="P-loop containing nucleotide triphosphate hydrolases"/>
    <property type="match status" value="1"/>
</dbReference>